<keyword evidence="7 16" id="KW-0732">Signal</keyword>
<dbReference type="InterPro" id="IPR012907">
    <property type="entry name" value="Peptidase_S11_C"/>
</dbReference>
<gene>
    <name evidence="18" type="ORF">DET59_13520</name>
</gene>
<dbReference type="PANTHER" id="PTHR21581">
    <property type="entry name" value="D-ALANYL-D-ALANINE CARBOXYPEPTIDASE"/>
    <property type="match status" value="1"/>
</dbReference>
<dbReference type="Pfam" id="PF00768">
    <property type="entry name" value="Peptidase_S11"/>
    <property type="match status" value="1"/>
</dbReference>
<accession>A0A366EAE1</accession>
<feature type="active site" description="Acyl-ester intermediate" evidence="13">
    <location>
        <position position="64"/>
    </location>
</feature>
<dbReference type="InterPro" id="IPR018044">
    <property type="entry name" value="Peptidase_S11"/>
</dbReference>
<dbReference type="SUPFAM" id="SSF56601">
    <property type="entry name" value="beta-lactamase/transpeptidase-like"/>
    <property type="match status" value="1"/>
</dbReference>
<evidence type="ECO:0000256" key="1">
    <source>
        <dbReference type="ARBA" id="ARBA00003217"/>
    </source>
</evidence>
<evidence type="ECO:0000256" key="4">
    <source>
        <dbReference type="ARBA" id="ARBA00012448"/>
    </source>
</evidence>
<dbReference type="InterPro" id="IPR037167">
    <property type="entry name" value="Peptidase_S11_C_sf"/>
</dbReference>
<comment type="similarity">
    <text evidence="3 15">Belongs to the peptidase S11 family.</text>
</comment>
<evidence type="ECO:0000256" key="2">
    <source>
        <dbReference type="ARBA" id="ARBA00004752"/>
    </source>
</evidence>
<dbReference type="Gene3D" id="2.60.410.10">
    <property type="entry name" value="D-Ala-D-Ala carboxypeptidase, C-terminal domain"/>
    <property type="match status" value="1"/>
</dbReference>
<evidence type="ECO:0000256" key="5">
    <source>
        <dbReference type="ARBA" id="ARBA00022645"/>
    </source>
</evidence>
<keyword evidence="9" id="KW-0133">Cell shape</keyword>
<comment type="caution">
    <text evidence="18">The sequence shown here is derived from an EMBL/GenBank/DDBJ whole genome shotgun (WGS) entry which is preliminary data.</text>
</comment>
<dbReference type="EMBL" id="QNRJ01000035">
    <property type="protein sequence ID" value="RBO99331.1"/>
    <property type="molecule type" value="Genomic_DNA"/>
</dbReference>
<evidence type="ECO:0000256" key="3">
    <source>
        <dbReference type="ARBA" id="ARBA00007164"/>
    </source>
</evidence>
<dbReference type="Gene3D" id="3.40.710.10">
    <property type="entry name" value="DD-peptidase/beta-lactamase superfamily"/>
    <property type="match status" value="1"/>
</dbReference>
<comment type="catalytic activity">
    <reaction evidence="12">
        <text>Preferential cleavage: (Ac)2-L-Lys-D-Ala-|-D-Ala. Also transpeptidation of peptidyl-alanyl moieties that are N-acyl substituents of D-alanine.</text>
        <dbReference type="EC" id="3.4.16.4"/>
    </reaction>
</comment>
<dbReference type="InterPro" id="IPR001967">
    <property type="entry name" value="Peptidase_S11_N"/>
</dbReference>
<feature type="binding site" evidence="14">
    <location>
        <position position="254"/>
    </location>
    <ligand>
        <name>substrate</name>
    </ligand>
</feature>
<evidence type="ECO:0000256" key="15">
    <source>
        <dbReference type="RuleBase" id="RU004016"/>
    </source>
</evidence>
<evidence type="ECO:0000256" key="16">
    <source>
        <dbReference type="SAM" id="SignalP"/>
    </source>
</evidence>
<reference evidence="18 19" key="1">
    <citation type="submission" date="2018-06" db="EMBL/GenBank/DDBJ databases">
        <title>Freshwater and sediment microbial communities from various areas in North America, analyzing microbe dynamics in response to fracking.</title>
        <authorList>
            <person name="Lamendella R."/>
        </authorList>
    </citation>
    <scope>NUCLEOTIDE SEQUENCE [LARGE SCALE GENOMIC DNA]</scope>
    <source>
        <strain evidence="18 19">97B</strain>
    </source>
</reference>
<dbReference type="EC" id="3.4.16.4" evidence="4"/>
<sequence>MKRSWIQKSFVCMMVLMMAMGIVGRPANAQGDLDVNAKAAILVEASTGKILYEKNSENAQGIASMTKMMTEYLLLEAIEEGKVKWDQKYTVPTKVSNMSHNDGLSNVPLREEGTYVLKDLYEAMAIESANAATMAIAEVVAGSEANFVKKMNAKAKELGLKNYKFVNSSGLNNRDLAPYVDQVVGGPEEENVMSAKDTATLAYRMLKDFPEVLETSSIPKKVFAEGTEDEVPMENWNYMLPSLIREYEGMDGLKTGTTDFAGACFTGTAERDGMRYITVVMNVEVAPGENSYDARFSETRKMMDYAFNNYTIEEVLPADYQVKGQKTLPVDKGKEKEVRIKTDAPLSMVIKNGEEDQYKPKFVLDKKKLNDDSELTAPVKKGEKVGYVTLESKDKKDLGYLTDKGTNASKASVVAVDGVEKANWFVLSMRAVGGFFGDIWNSVTSTVKGWF</sequence>
<dbReference type="GO" id="GO:0009252">
    <property type="term" value="P:peptidoglycan biosynthetic process"/>
    <property type="evidence" value="ECO:0007669"/>
    <property type="project" value="UniProtKB-UniPathway"/>
</dbReference>
<evidence type="ECO:0000256" key="13">
    <source>
        <dbReference type="PIRSR" id="PIRSR618044-1"/>
    </source>
</evidence>
<evidence type="ECO:0000256" key="10">
    <source>
        <dbReference type="ARBA" id="ARBA00022984"/>
    </source>
</evidence>
<feature type="active site" description="Proton acceptor" evidence="13">
    <location>
        <position position="67"/>
    </location>
</feature>
<keyword evidence="11" id="KW-0961">Cell wall biogenesis/degradation</keyword>
<feature type="signal peptide" evidence="16">
    <location>
        <begin position="1"/>
        <end position="29"/>
    </location>
</feature>
<dbReference type="SUPFAM" id="SSF69189">
    <property type="entry name" value="Penicillin-binding protein associated domain"/>
    <property type="match status" value="1"/>
</dbReference>
<organism evidence="18 19">
    <name type="scientific">Rossellomorea aquimaris</name>
    <dbReference type="NCBI Taxonomy" id="189382"/>
    <lineage>
        <taxon>Bacteria</taxon>
        <taxon>Bacillati</taxon>
        <taxon>Bacillota</taxon>
        <taxon>Bacilli</taxon>
        <taxon>Bacillales</taxon>
        <taxon>Bacillaceae</taxon>
        <taxon>Rossellomorea</taxon>
    </lineage>
</organism>
<evidence type="ECO:0000259" key="17">
    <source>
        <dbReference type="SMART" id="SM00936"/>
    </source>
</evidence>
<feature type="chain" id="PRO_5016867231" description="serine-type D-Ala-D-Ala carboxypeptidase" evidence="16">
    <location>
        <begin position="30"/>
        <end position="451"/>
    </location>
</feature>
<comment type="function">
    <text evidence="1">Removes C-terminal D-alanyl residues from sugar-peptide cell wall precursors.</text>
</comment>
<dbReference type="PANTHER" id="PTHR21581:SF11">
    <property type="entry name" value="D-ALANYL-D-ALANINE CARBOXYPEPTIDASE DACA"/>
    <property type="match status" value="1"/>
</dbReference>
<keyword evidence="8" id="KW-0378">Hydrolase</keyword>
<dbReference type="GO" id="GO:0008360">
    <property type="term" value="P:regulation of cell shape"/>
    <property type="evidence" value="ECO:0007669"/>
    <property type="project" value="UniProtKB-KW"/>
</dbReference>
<evidence type="ECO:0000256" key="12">
    <source>
        <dbReference type="ARBA" id="ARBA00034000"/>
    </source>
</evidence>
<evidence type="ECO:0000256" key="9">
    <source>
        <dbReference type="ARBA" id="ARBA00022960"/>
    </source>
</evidence>
<evidence type="ECO:0000256" key="7">
    <source>
        <dbReference type="ARBA" id="ARBA00022729"/>
    </source>
</evidence>
<dbReference type="GO" id="GO:0006508">
    <property type="term" value="P:proteolysis"/>
    <property type="evidence" value="ECO:0007669"/>
    <property type="project" value="UniProtKB-KW"/>
</dbReference>
<dbReference type="Proteomes" id="UP000252118">
    <property type="component" value="Unassembled WGS sequence"/>
</dbReference>
<dbReference type="GO" id="GO:0009002">
    <property type="term" value="F:serine-type D-Ala-D-Ala carboxypeptidase activity"/>
    <property type="evidence" value="ECO:0007669"/>
    <property type="project" value="UniProtKB-EC"/>
</dbReference>
<dbReference type="InterPro" id="IPR015956">
    <property type="entry name" value="Peniciliin-bd_prot_C_sf"/>
</dbReference>
<dbReference type="AlphaFoldDB" id="A0A366EAE1"/>
<evidence type="ECO:0000256" key="11">
    <source>
        <dbReference type="ARBA" id="ARBA00023316"/>
    </source>
</evidence>
<keyword evidence="10" id="KW-0573">Peptidoglycan synthesis</keyword>
<dbReference type="GO" id="GO:0071555">
    <property type="term" value="P:cell wall organization"/>
    <property type="evidence" value="ECO:0007669"/>
    <property type="project" value="UniProtKB-KW"/>
</dbReference>
<feature type="active site" evidence="13">
    <location>
        <position position="128"/>
    </location>
</feature>
<dbReference type="OrthoDB" id="9791132at2"/>
<comment type="pathway">
    <text evidence="2">Cell wall biogenesis; peptidoglycan biosynthesis.</text>
</comment>
<protein>
    <recommendedName>
        <fullName evidence="4">serine-type D-Ala-D-Ala carboxypeptidase</fullName>
        <ecNumber evidence="4">3.4.16.4</ecNumber>
    </recommendedName>
</protein>
<dbReference type="SMART" id="SM00936">
    <property type="entry name" value="PBP5_C"/>
    <property type="match status" value="1"/>
</dbReference>
<evidence type="ECO:0000313" key="19">
    <source>
        <dbReference type="Proteomes" id="UP000252118"/>
    </source>
</evidence>
<evidence type="ECO:0000256" key="14">
    <source>
        <dbReference type="PIRSR" id="PIRSR618044-2"/>
    </source>
</evidence>
<name>A0A366EAE1_9BACI</name>
<keyword evidence="5 18" id="KW-0121">Carboxypeptidase</keyword>
<keyword evidence="6" id="KW-0645">Protease</keyword>
<dbReference type="InterPro" id="IPR012338">
    <property type="entry name" value="Beta-lactam/transpept-like"/>
</dbReference>
<dbReference type="PRINTS" id="PR00725">
    <property type="entry name" value="DADACBPTASE1"/>
</dbReference>
<evidence type="ECO:0000256" key="6">
    <source>
        <dbReference type="ARBA" id="ARBA00022670"/>
    </source>
</evidence>
<evidence type="ECO:0000313" key="18">
    <source>
        <dbReference type="EMBL" id="RBO99331.1"/>
    </source>
</evidence>
<dbReference type="UniPathway" id="UPA00219"/>
<proteinExistence type="inferred from homology"/>
<evidence type="ECO:0000256" key="8">
    <source>
        <dbReference type="ARBA" id="ARBA00022801"/>
    </source>
</evidence>
<feature type="domain" description="Peptidase S11 D-Ala-D-Ala carboxypeptidase A C-terminal" evidence="17">
    <location>
        <begin position="310"/>
        <end position="421"/>
    </location>
</feature>
<dbReference type="Pfam" id="PF07943">
    <property type="entry name" value="PBP5_C"/>
    <property type="match status" value="1"/>
</dbReference>